<evidence type="ECO:0000313" key="2">
    <source>
        <dbReference type="EMBL" id="KSV16434.1"/>
    </source>
</evidence>
<dbReference type="EMBL" id="JGYD01000026">
    <property type="protein sequence ID" value="KSV16434.1"/>
    <property type="molecule type" value="Genomic_DNA"/>
</dbReference>
<comment type="caution">
    <text evidence="2">The sequence shown here is derived from an EMBL/GenBank/DDBJ whole genome shotgun (WGS) entry which is preliminary data.</text>
</comment>
<accession>A0A0V8LY41</accession>
<name>A0A0V8LY41_9CHLR</name>
<sequence>MANKKIKQPELNQPQAFRKLRVYNLVMGSFHLAQSILILFLSNSFSLPVTTNFIGGGPGGITFKPPEILFDLPIGPMVAIFLLLSAIAHFLLSAPGIFDWYKSNLSKGINYARWYEYALSSSVMIVLIAMLSGIYDIATLIAIFGANAAMNLFGLMMELHNQTTSKTNWLSYTFGCFAGFIPWVAISIYFFGAISQASENIPTFVYFILPTLFVFFFSFALNMWLQYKKVGKWRDYLFGEKVYIFLSLTAKTALAWQVFGGALAGGS</sequence>
<feature type="transmembrane region" description="Helical" evidence="1">
    <location>
        <begin position="137"/>
        <end position="157"/>
    </location>
</feature>
<dbReference type="RefSeq" id="WP_058292828.1">
    <property type="nucleotide sequence ID" value="NZ_JGYD01000026.1"/>
</dbReference>
<dbReference type="InterPro" id="IPR041113">
    <property type="entry name" value="Heliorhodopsin"/>
</dbReference>
<keyword evidence="1" id="KW-1133">Transmembrane helix</keyword>
<evidence type="ECO:0000313" key="3">
    <source>
        <dbReference type="Proteomes" id="UP000053577"/>
    </source>
</evidence>
<feature type="transmembrane region" description="Helical" evidence="1">
    <location>
        <begin position="204"/>
        <end position="225"/>
    </location>
</feature>
<keyword evidence="1" id="KW-0472">Membrane</keyword>
<evidence type="ECO:0000256" key="1">
    <source>
        <dbReference type="SAM" id="Phobius"/>
    </source>
</evidence>
<proteinExistence type="predicted"/>
<reference evidence="2 3" key="1">
    <citation type="journal article" date="2015" name="Sci. Rep.">
        <title>A comparative genomics and reductive dehalogenase gene transcription study of two chloroethene-respiring bacteria, Dehalococcoides mccartyi strains MB and 11a.</title>
        <authorList>
            <person name="Low A."/>
            <person name="Shen Z."/>
            <person name="Cheng D."/>
            <person name="Rogers M.J."/>
            <person name="Lee P.K."/>
            <person name="He J."/>
        </authorList>
    </citation>
    <scope>NUCLEOTIDE SEQUENCE [LARGE SCALE GENOMIC DNA]</scope>
    <source>
        <strain evidence="2 3">MB</strain>
    </source>
</reference>
<dbReference type="Proteomes" id="UP000053577">
    <property type="component" value="Unassembled WGS sequence"/>
</dbReference>
<protein>
    <submittedName>
        <fullName evidence="2">Membrane protein</fullName>
    </submittedName>
</protein>
<dbReference type="NCBIfam" id="NF038020">
    <property type="entry name" value="HeR"/>
    <property type="match status" value="1"/>
</dbReference>
<keyword evidence="1" id="KW-0812">Transmembrane</keyword>
<dbReference type="Pfam" id="PF18761">
    <property type="entry name" value="Heliorhodopsin"/>
    <property type="match status" value="1"/>
</dbReference>
<feature type="transmembrane region" description="Helical" evidence="1">
    <location>
        <begin position="169"/>
        <end position="192"/>
    </location>
</feature>
<dbReference type="PATRIC" id="fig|61435.5.peg.833"/>
<feature type="transmembrane region" description="Helical" evidence="1">
    <location>
        <begin position="114"/>
        <end position="131"/>
    </location>
</feature>
<gene>
    <name evidence="2" type="ORF">DA01_04175</name>
</gene>
<dbReference type="AlphaFoldDB" id="A0A0V8LY41"/>
<dbReference type="Gene3D" id="1.20.1070.10">
    <property type="entry name" value="Rhodopsin 7-helix transmembrane proteins"/>
    <property type="match status" value="1"/>
</dbReference>
<feature type="transmembrane region" description="Helical" evidence="1">
    <location>
        <begin position="74"/>
        <end position="93"/>
    </location>
</feature>
<dbReference type="OrthoDB" id="2042238at2"/>
<organism evidence="2 3">
    <name type="scientific">Dehalococcoides mccartyi</name>
    <dbReference type="NCBI Taxonomy" id="61435"/>
    <lineage>
        <taxon>Bacteria</taxon>
        <taxon>Bacillati</taxon>
        <taxon>Chloroflexota</taxon>
        <taxon>Dehalococcoidia</taxon>
        <taxon>Dehalococcoidales</taxon>
        <taxon>Dehalococcoidaceae</taxon>
        <taxon>Dehalococcoides</taxon>
    </lineage>
</organism>
<dbReference type="eggNOG" id="ENOG502ZB4E">
    <property type="taxonomic scope" value="Bacteria"/>
</dbReference>
<feature type="transmembrane region" description="Helical" evidence="1">
    <location>
        <begin position="21"/>
        <end position="41"/>
    </location>
</feature>